<dbReference type="SUPFAM" id="SSF50249">
    <property type="entry name" value="Nucleic acid-binding proteins"/>
    <property type="match status" value="1"/>
</dbReference>
<dbReference type="Pfam" id="PF07978">
    <property type="entry name" value="NIPSNAP"/>
    <property type="match status" value="1"/>
</dbReference>
<dbReference type="InterPro" id="IPR011008">
    <property type="entry name" value="Dimeric_a/b-barrel"/>
</dbReference>
<dbReference type="FunFam" id="1.10.287.10:FF:000002">
    <property type="entry name" value="30S ribosomal protein S15"/>
    <property type="match status" value="1"/>
</dbReference>
<dbReference type="InterPro" id="IPR001247">
    <property type="entry name" value="ExoRNase_PH_dom1"/>
</dbReference>
<evidence type="ECO:0000256" key="7">
    <source>
        <dbReference type="ARBA" id="ARBA00022694"/>
    </source>
</evidence>
<dbReference type="HAMAP" id="MF_01595">
    <property type="entry name" value="PNPase"/>
    <property type="match status" value="1"/>
</dbReference>
<evidence type="ECO:0000256" key="13">
    <source>
        <dbReference type="ARBA" id="ARBA00022980"/>
    </source>
</evidence>
<comment type="similarity">
    <text evidence="1">Belongs to the polyribonucleotide nucleotidyltransferase family.</text>
</comment>
<keyword evidence="8" id="KW-0548">Nucleotidyltransferase</keyword>
<dbReference type="GO" id="GO:0008033">
    <property type="term" value="P:tRNA processing"/>
    <property type="evidence" value="ECO:0007669"/>
    <property type="project" value="UniProtKB-KW"/>
</dbReference>
<evidence type="ECO:0000256" key="1">
    <source>
        <dbReference type="ARBA" id="ARBA00007404"/>
    </source>
</evidence>
<feature type="compositionally biased region" description="Basic and acidic residues" evidence="18">
    <location>
        <begin position="2188"/>
        <end position="2202"/>
    </location>
</feature>
<dbReference type="InterPro" id="IPR020568">
    <property type="entry name" value="Ribosomal_Su5_D2-typ_SF"/>
</dbReference>
<dbReference type="HAMAP" id="MF_01343_B">
    <property type="entry name" value="Ribosomal_uS15_B"/>
    <property type="match status" value="1"/>
</dbReference>
<dbReference type="Pfam" id="PF00312">
    <property type="entry name" value="Ribosomal_S15"/>
    <property type="match status" value="1"/>
</dbReference>
<dbReference type="InterPro" id="IPR012577">
    <property type="entry name" value="NIPSNAP"/>
</dbReference>
<dbReference type="GO" id="GO:0006364">
    <property type="term" value="P:rRNA processing"/>
    <property type="evidence" value="ECO:0007669"/>
    <property type="project" value="UniProtKB-KW"/>
</dbReference>
<dbReference type="Pfam" id="PF03725">
    <property type="entry name" value="RNase_PH_C"/>
    <property type="match status" value="1"/>
</dbReference>
<keyword evidence="11" id="KW-0460">Magnesium</keyword>
<dbReference type="Gene3D" id="3.30.1370.10">
    <property type="entry name" value="K Homology domain, type 1"/>
    <property type="match status" value="1"/>
</dbReference>
<dbReference type="Pfam" id="PF00575">
    <property type="entry name" value="S1"/>
    <property type="match status" value="1"/>
</dbReference>
<keyword evidence="4" id="KW-0963">Cytoplasm</keyword>
<dbReference type="FunFam" id="3.30.230.70:FF:000002">
    <property type="entry name" value="Polyribonucleotide nucleotidyltransferase"/>
    <property type="match status" value="1"/>
</dbReference>
<dbReference type="Pfam" id="PF00013">
    <property type="entry name" value="KH_1"/>
    <property type="match status" value="1"/>
</dbReference>
<evidence type="ECO:0000256" key="9">
    <source>
        <dbReference type="ARBA" id="ARBA00022723"/>
    </source>
</evidence>
<evidence type="ECO:0000256" key="5">
    <source>
        <dbReference type="ARBA" id="ARBA00022552"/>
    </source>
</evidence>
<evidence type="ECO:0000256" key="16">
    <source>
        <dbReference type="ARBA" id="ARBA00035250"/>
    </source>
</evidence>
<dbReference type="InterPro" id="IPR036612">
    <property type="entry name" value="KH_dom_type_1_sf"/>
</dbReference>
<evidence type="ECO:0000256" key="2">
    <source>
        <dbReference type="ARBA" id="ARBA00008434"/>
    </source>
</evidence>
<proteinExistence type="inferred from homology"/>
<dbReference type="SUPFAM" id="SSF54211">
    <property type="entry name" value="Ribosomal protein S5 domain 2-like"/>
    <property type="match status" value="2"/>
</dbReference>
<dbReference type="GO" id="GO:0006412">
    <property type="term" value="P:translation"/>
    <property type="evidence" value="ECO:0007669"/>
    <property type="project" value="InterPro"/>
</dbReference>
<dbReference type="GO" id="GO:0006402">
    <property type="term" value="P:mRNA catabolic process"/>
    <property type="evidence" value="ECO:0007669"/>
    <property type="project" value="InterPro"/>
</dbReference>
<keyword evidence="5" id="KW-0698">rRNA processing</keyword>
<reference evidence="20" key="1">
    <citation type="journal article" date="2019" name="Sci. Rep.">
        <title>Draft genome of Tanacetum cinerariifolium, the natural source of mosquito coil.</title>
        <authorList>
            <person name="Yamashiro T."/>
            <person name="Shiraishi A."/>
            <person name="Satake H."/>
            <person name="Nakayama K."/>
        </authorList>
    </citation>
    <scope>NUCLEOTIDE SEQUENCE</scope>
</reference>
<evidence type="ECO:0000256" key="8">
    <source>
        <dbReference type="ARBA" id="ARBA00022695"/>
    </source>
</evidence>
<dbReference type="InterPro" id="IPR003029">
    <property type="entry name" value="S1_domain"/>
</dbReference>
<dbReference type="InterPro" id="IPR015847">
    <property type="entry name" value="ExoRNase_PH_dom2"/>
</dbReference>
<keyword evidence="9" id="KW-0479">Metal-binding</keyword>
<dbReference type="CDD" id="cd11363">
    <property type="entry name" value="RNase_PH_PNPase_1"/>
    <property type="match status" value="1"/>
</dbReference>
<evidence type="ECO:0000256" key="3">
    <source>
        <dbReference type="ARBA" id="ARBA00012416"/>
    </source>
</evidence>
<keyword evidence="14" id="KW-0687">Ribonucleoprotein</keyword>
<dbReference type="InterPro" id="IPR012162">
    <property type="entry name" value="PNPase"/>
</dbReference>
<dbReference type="PROSITE" id="PS50084">
    <property type="entry name" value="KH_TYPE_1"/>
    <property type="match status" value="1"/>
</dbReference>
<dbReference type="NCBIfam" id="NF008805">
    <property type="entry name" value="PRK11824.1"/>
    <property type="match status" value="1"/>
</dbReference>
<dbReference type="PROSITE" id="PS50126">
    <property type="entry name" value="S1"/>
    <property type="match status" value="1"/>
</dbReference>
<dbReference type="SUPFAM" id="SSF55666">
    <property type="entry name" value="Ribonuclease PH domain 2-like"/>
    <property type="match status" value="2"/>
</dbReference>
<protein>
    <recommendedName>
        <fullName evidence="16">Small ribosomal subunit protein uS15c</fullName>
        <ecNumber evidence="3">2.7.7.8</ecNumber>
    </recommendedName>
    <alternativeName>
        <fullName evidence="15">Polynucleotide phosphorylase 1</fullName>
    </alternativeName>
</protein>
<dbReference type="InterPro" id="IPR000589">
    <property type="entry name" value="Ribosomal_uS15"/>
</dbReference>
<dbReference type="CDD" id="cd11364">
    <property type="entry name" value="RNase_PH_PNPase_2"/>
    <property type="match status" value="1"/>
</dbReference>
<dbReference type="CDD" id="cd02393">
    <property type="entry name" value="KH-I_PNPase"/>
    <property type="match status" value="1"/>
</dbReference>
<dbReference type="InterPro" id="IPR005290">
    <property type="entry name" value="Ribosomal_uS15_bac-type"/>
</dbReference>
<dbReference type="GO" id="GO:0003735">
    <property type="term" value="F:structural constituent of ribosome"/>
    <property type="evidence" value="ECO:0007669"/>
    <property type="project" value="InterPro"/>
</dbReference>
<dbReference type="SUPFAM" id="SSF46915">
    <property type="entry name" value="Polynucleotide phosphorylase/guanosine pentaphosphate synthase (PNPase/GPSI), domain 3"/>
    <property type="match status" value="1"/>
</dbReference>
<name>A0A699GFI3_TANCI</name>
<dbReference type="NCBIfam" id="TIGR03591">
    <property type="entry name" value="polynuc_phos"/>
    <property type="match status" value="1"/>
</dbReference>
<dbReference type="Gene3D" id="3.30.230.70">
    <property type="entry name" value="GHMP Kinase, N-terminal domain"/>
    <property type="match status" value="2"/>
</dbReference>
<dbReference type="InterPro" id="IPR009068">
    <property type="entry name" value="uS15_NS1_RNA-bd_sf"/>
</dbReference>
<evidence type="ECO:0000256" key="17">
    <source>
        <dbReference type="PROSITE-ProRule" id="PRU00117"/>
    </source>
</evidence>
<dbReference type="Gene3D" id="6.10.250.3130">
    <property type="match status" value="1"/>
</dbReference>
<dbReference type="EMBL" id="BKCJ010000005">
    <property type="protein sequence ID" value="GEU28377.1"/>
    <property type="molecule type" value="Genomic_DNA"/>
</dbReference>
<dbReference type="Pfam" id="PF01138">
    <property type="entry name" value="RNase_PH"/>
    <property type="match status" value="2"/>
</dbReference>
<feature type="domain" description="S1 motif" evidence="19">
    <location>
        <begin position="1281"/>
        <end position="1330"/>
    </location>
</feature>
<comment type="caution">
    <text evidence="20">The sequence shown here is derived from an EMBL/GenBank/DDBJ whole genome shotgun (WGS) entry which is preliminary data.</text>
</comment>
<keyword evidence="6 20" id="KW-0808">Transferase</keyword>
<organism evidence="20">
    <name type="scientific">Tanacetum cinerariifolium</name>
    <name type="common">Dalmatian daisy</name>
    <name type="synonym">Chrysanthemum cinerariifolium</name>
    <dbReference type="NCBI Taxonomy" id="118510"/>
    <lineage>
        <taxon>Eukaryota</taxon>
        <taxon>Viridiplantae</taxon>
        <taxon>Streptophyta</taxon>
        <taxon>Embryophyta</taxon>
        <taxon>Tracheophyta</taxon>
        <taxon>Spermatophyta</taxon>
        <taxon>Magnoliopsida</taxon>
        <taxon>eudicotyledons</taxon>
        <taxon>Gunneridae</taxon>
        <taxon>Pentapetalae</taxon>
        <taxon>asterids</taxon>
        <taxon>campanulids</taxon>
        <taxon>Asterales</taxon>
        <taxon>Asteraceae</taxon>
        <taxon>Asteroideae</taxon>
        <taxon>Anthemideae</taxon>
        <taxon>Anthemidinae</taxon>
        <taxon>Tanacetum</taxon>
    </lineage>
</organism>
<dbReference type="Gene3D" id="3.30.70.100">
    <property type="match status" value="1"/>
</dbReference>
<evidence type="ECO:0000259" key="19">
    <source>
        <dbReference type="PROSITE" id="PS50126"/>
    </source>
</evidence>
<keyword evidence="10" id="KW-0269">Exonuclease</keyword>
<dbReference type="FunFam" id="3.30.230.70:FF:000001">
    <property type="entry name" value="Polyribonucleotide nucleotidyltransferase"/>
    <property type="match status" value="1"/>
</dbReference>
<dbReference type="PANTHER" id="PTHR11252:SF0">
    <property type="entry name" value="POLYRIBONUCLEOTIDE NUCLEOTIDYLTRANSFERASE 1, MITOCHONDRIAL"/>
    <property type="match status" value="1"/>
</dbReference>
<dbReference type="GO" id="GO:0005840">
    <property type="term" value="C:ribosome"/>
    <property type="evidence" value="ECO:0007669"/>
    <property type="project" value="UniProtKB-KW"/>
</dbReference>
<evidence type="ECO:0000256" key="18">
    <source>
        <dbReference type="SAM" id="MobiDB-lite"/>
    </source>
</evidence>
<sequence length="2397" mass="256908">MFITCFIRYQIDPFQRDAFRRYAENWGRIIPRLGGHLLGYFLPHEGTNDEAWGLVAFASLAAYEAYRARLRADEEAMANVVFATTHRFIVRERRTFVEAVEGAGARRRVPGARRPTGASAGAGGRVDVDRAVHQPQRSREGAVAVVLARRRGGARMARAGTAPRRASGGPCRLVRTLPAARGRPGCLRYRPAAEWGWPTCSGAGRPRTEDSVARADLATRCHSKRYNINSLEAYLDVSGRAVQAHVDGGIVAVAVQADFRRRVFGHDADHRRDVPFQPDSAAVDVAVDIAAVFLDAVGVDIHAHFRRELVAPAQFQQWRPGAFAFVVAGVACNTIERAIGRTLDLGAVVGATDADAEHVIALAQPPFVGNAGQVQAQVGVQLAFAGKRQAVVVGGAVQARVVILVVAVVVEVEAMRVADQHRRFDARQGDLVGLVGAGIDAAVFGIPFHLDARVGIERTDRQAGAVQRRRRFGQRQCRDGAQGQQGGGVDGGAGGWPLEFSAILAGLVFGPVFFEVHGGQGSDSAHRMLKVNIMTVENINKAAIIADNARGQKDTGSPEVQVALLTARINELNGHFKAHSKDHHSRRGLIMMVNRRKSLLSYLKNKDATRYRDLIAKLGLRNKQAQVVIRKEHVQQGRQPQMPPVVSSKQKGVPMFNKVTKTFQYGQHTVTLETGEIARQASGAVLVSIEDTVVLATVVARKDAKPGQDFFPLTVDYLEKTYAAGKIPGGFFKREGRPSEKETLTSRLIDRPIRPLFPEGYMNEVQVIIHVLSVNPEIDPDIASMIGASAALCVSGVPFNGPIGAARVGYANGQYILNPTVEQLKTSQMDLVVAGTEAAVLMVESEAKQLSEEIMLGAVVFGHTQMKVVIDAIHDLVRDGGKPEQVWTAPAKNEALIGRVTHFAEAKIREAYQTRDKQARTDKLRSMHSEVVAELGAEASAAGAAAPDGVEVGNILFDMEAKVVRSQILEGEPRIDGRDTRTVRPISIRTSVLPRTHGSALFTRGETQALVVATLGTARDSQKIDALMGEFTDSFMLHYNMPPFATGETGRVGTPKRREVGHGRLAKRALIAALPSADEFSYAVRLVSEITESNGSSSMASVCGGCLALMDAGVPMKEHVAGIAMGLIKDGGKFAVLSDILGDEDHLGDMDFKVAGTRNGITALQMDIKIQGITKEIMQVALAQAKEGREHILGEMQKAMPTVKTELSDFAPRLITIKINPEKIRDVIGKGGAVIRALTEETGTQIDISDEGVVTIASVDAAAGQEAKRRIEELTASVEVGKTYDGTVLKLLDFGAIVQVMPGKDGLLHISQIANERVNAVADYLKEGQQQKSRPVSPGRLFFHPYFAALLTVIRDPEDAPAKVVRHQHRAIGQRHHIDRTAHDLFAAQKAADERRVADHLAVVERNQAHFVTALGRAVPRTVIGHVHIVAVRLGELRARVKSQAERRHVRAQLGDRCHEVLALPSGAEFRIGQHAAVAVGKAEVQARFGRDIEFARRRVVAQFVAAVIGEPQRPGGRVERKAHRVAHAARIFFQAAAVGVHAVDLGVFGVLGVAHIAGRADGDVQLAVRSQLDDFLAVPFVVGQADLHHVILGLLGVAAVDIVEADHAADLAHVQGAVDQRDADRVFQAGGNRHHVGALAVGARHQRIHLARLARADIDDAAGRHRHAARGIDAVRVHTDAKALGQLEAGEVDAGGCRAGGLVGTGGRAGSNAPGPGRDVIGQQGDLRLGQRRRPRRHIIFGNTLADDLDQVGPGGRAVEPGLIDQRRPDRTFHRAAVTDGAVVLIELVGGDDSGVGGKCRRGGDSHAGDGGEGKLDNLFHGVPHLAAAARHGQLRSCLVTQRQAAAAGCRCCRALGCRACLRGGGRGGIGIVQLEHADQLRQVGRLALQRFRCGGCFFHQGGVLLRHAVHLADGLVDLIDACFLFLAGSGNLFHDVADAAHAADDVRHGVTGLVHQCGAGVDLLHRVADQFLDVLGGAGRALGQVAHFRRHDREATALFTGTGRFHGSIQRQDVGLEGDAVDHADDVHHALGRRADRFHGGHDLRHHAAAAHGHVGRIGCQLVGLARIFGVLLDGRGQLFHRRCGFFQRARLLFGARGQVHIAAGDFIRGGSHGFRGGAHFAHDGSEAVAHGGNAEQQARRVVGSEVHAHGQVAGRDAVGDAGRIRRFAAQLLEHGTGDQPAQHQRHQDREQRDGDRDGNAPHAAVMHDLADLVDGKALALGHGRDAGQIGVAGRHEFLLDQLLGQLQVAAIARLEHALAGGLVNVAVGQGLGVQFLGARIDQALGDQFLHFCIALDRVRQAVLKIFLIGDFRQASSRLRALDVGLDAAFPFRDQAFGFQLFFDQVIGVVGDGAHGGGAADGNDQQQHQRGAEADGQAVTHAHIGKVHSIPSRGQ</sequence>
<evidence type="ECO:0000256" key="15">
    <source>
        <dbReference type="ARBA" id="ARBA00031451"/>
    </source>
</evidence>
<feature type="region of interest" description="Disordered" evidence="18">
    <location>
        <begin position="469"/>
        <end position="488"/>
    </location>
</feature>
<keyword evidence="13" id="KW-0689">Ribosomal protein</keyword>
<gene>
    <name evidence="20" type="ORF">Tci_000355</name>
</gene>
<dbReference type="SMART" id="SM00316">
    <property type="entry name" value="S1"/>
    <property type="match status" value="1"/>
</dbReference>
<dbReference type="SMART" id="SM00322">
    <property type="entry name" value="KH"/>
    <property type="match status" value="1"/>
</dbReference>
<feature type="region of interest" description="Disordered" evidence="18">
    <location>
        <begin position="2177"/>
        <end position="2204"/>
    </location>
</feature>
<dbReference type="InterPro" id="IPR012340">
    <property type="entry name" value="NA-bd_OB-fold"/>
</dbReference>
<dbReference type="SMART" id="SM01387">
    <property type="entry name" value="Ribosomal_S15"/>
    <property type="match status" value="1"/>
</dbReference>
<dbReference type="InterPro" id="IPR036456">
    <property type="entry name" value="PNPase_PH_RNA-bd_sf"/>
</dbReference>
<dbReference type="PANTHER" id="PTHR11252">
    <property type="entry name" value="POLYRIBONUCLEOTIDE NUCLEOTIDYLTRANSFERASE"/>
    <property type="match status" value="1"/>
</dbReference>
<dbReference type="InterPro" id="IPR015848">
    <property type="entry name" value="PNPase_PH_RNA-bd_bac/org-type"/>
</dbReference>
<dbReference type="SUPFAM" id="SSF54791">
    <property type="entry name" value="Eukaryotic type KH-domain (KH-domain type I)"/>
    <property type="match status" value="1"/>
</dbReference>
<dbReference type="InterPro" id="IPR027408">
    <property type="entry name" value="PNPase/RNase_PH_dom_sf"/>
</dbReference>
<dbReference type="GO" id="GO:0046872">
    <property type="term" value="F:metal ion binding"/>
    <property type="evidence" value="ECO:0007669"/>
    <property type="project" value="UniProtKB-KW"/>
</dbReference>
<dbReference type="Gene3D" id="2.40.50.140">
    <property type="entry name" value="Nucleic acid-binding proteins"/>
    <property type="match status" value="1"/>
</dbReference>
<dbReference type="EC" id="2.7.7.8" evidence="3"/>
<dbReference type="SUPFAM" id="SSF54909">
    <property type="entry name" value="Dimeric alpha+beta barrel"/>
    <property type="match status" value="1"/>
</dbReference>
<dbReference type="Pfam" id="PF03726">
    <property type="entry name" value="PNPase"/>
    <property type="match status" value="1"/>
</dbReference>
<dbReference type="Gene3D" id="1.10.287.10">
    <property type="entry name" value="S15/NS1, RNA-binding"/>
    <property type="match status" value="1"/>
</dbReference>
<accession>A0A699GFI3</accession>
<evidence type="ECO:0000256" key="11">
    <source>
        <dbReference type="ARBA" id="ARBA00022842"/>
    </source>
</evidence>
<dbReference type="GO" id="GO:0005829">
    <property type="term" value="C:cytosol"/>
    <property type="evidence" value="ECO:0007669"/>
    <property type="project" value="TreeGrafter"/>
</dbReference>
<comment type="similarity">
    <text evidence="2">Belongs to the universal ribosomal protein uS15 family.</text>
</comment>
<keyword evidence="12 17" id="KW-0694">RNA-binding</keyword>
<evidence type="ECO:0000256" key="12">
    <source>
        <dbReference type="ARBA" id="ARBA00022884"/>
    </source>
</evidence>
<evidence type="ECO:0000256" key="10">
    <source>
        <dbReference type="ARBA" id="ARBA00022839"/>
    </source>
</evidence>
<dbReference type="CDD" id="cd00353">
    <property type="entry name" value="Ribosomal_S15p_S13e"/>
    <property type="match status" value="1"/>
</dbReference>
<keyword evidence="10" id="KW-0378">Hydrolase</keyword>
<dbReference type="InterPro" id="IPR004088">
    <property type="entry name" value="KH_dom_type_1"/>
</dbReference>
<dbReference type="InterPro" id="IPR004087">
    <property type="entry name" value="KH_dom"/>
</dbReference>
<evidence type="ECO:0000256" key="14">
    <source>
        <dbReference type="ARBA" id="ARBA00023274"/>
    </source>
</evidence>
<keyword evidence="10" id="KW-0540">Nuclease</keyword>
<evidence type="ECO:0000256" key="4">
    <source>
        <dbReference type="ARBA" id="ARBA00022490"/>
    </source>
</evidence>
<keyword evidence="7" id="KW-0819">tRNA processing</keyword>
<evidence type="ECO:0000313" key="20">
    <source>
        <dbReference type="EMBL" id="GEU28377.1"/>
    </source>
</evidence>
<evidence type="ECO:0000256" key="6">
    <source>
        <dbReference type="ARBA" id="ARBA00022679"/>
    </source>
</evidence>
<dbReference type="NCBIfam" id="TIGR00952">
    <property type="entry name" value="S15_bact"/>
    <property type="match status" value="1"/>
</dbReference>
<dbReference type="GO" id="GO:1990904">
    <property type="term" value="C:ribonucleoprotein complex"/>
    <property type="evidence" value="ECO:0007669"/>
    <property type="project" value="UniProtKB-KW"/>
</dbReference>
<dbReference type="GO" id="GO:0004654">
    <property type="term" value="F:polyribonucleotide nucleotidyltransferase activity"/>
    <property type="evidence" value="ECO:0007669"/>
    <property type="project" value="UniProtKB-EC"/>
</dbReference>
<dbReference type="GO" id="GO:0000175">
    <property type="term" value="F:3'-5'-RNA exonuclease activity"/>
    <property type="evidence" value="ECO:0007669"/>
    <property type="project" value="UniProtKB-ARBA"/>
</dbReference>
<dbReference type="FunFam" id="3.30.1370.10:FF:000001">
    <property type="entry name" value="Polyribonucleotide nucleotidyltransferase"/>
    <property type="match status" value="1"/>
</dbReference>
<dbReference type="GO" id="GO:0003723">
    <property type="term" value="F:RNA binding"/>
    <property type="evidence" value="ECO:0007669"/>
    <property type="project" value="UniProtKB-UniRule"/>
</dbReference>
<dbReference type="InterPro" id="IPR036345">
    <property type="entry name" value="ExoRNase_PH_dom2_sf"/>
</dbReference>
<dbReference type="SUPFAM" id="SSF47060">
    <property type="entry name" value="S15/NS1 RNA-binding domain"/>
    <property type="match status" value="1"/>
</dbReference>